<dbReference type="Proteomes" id="UP001150538">
    <property type="component" value="Unassembled WGS sequence"/>
</dbReference>
<feature type="compositionally biased region" description="Basic and acidic residues" evidence="1">
    <location>
        <begin position="17"/>
        <end position="34"/>
    </location>
</feature>
<proteinExistence type="predicted"/>
<sequence>MNRNNQTPDVNEQVPTEAERCGQFDHQSHEEETQKLVTATRPGHNPDPSCYTFTYTDDGLFIPRLRDDNAPSSPTDYNSTLRQLFRNINVKHILKALKNFDFDPKPSIHNNPETYPLSLSQGTPTTALMGTPYEVFEYGYYNLDIDQLLIAKNSHKPETLHKRFDDLTTKMDPLFYINNIAQTPDLSRYPHIIFPCEDLDGVDLHQCYDYYVVSTLFLKMMIKGAGLDENAYCSSCPSPVTQEYIRNAKTLIRIYEGIGKFVGLVINYLTKVYKVNPQTGCSTDDADGCGVTRGDIYRATMVLLSFLYYTLEQSYPRFSNNIQLCIENHVSPFSFSQWLNLFITKDQKQQLLQQQQQIDQVPSGENGDGGYSRAIVLDIRNFHRNSKQCGSGQDISTTTTTTKKSAVVTNAHDQWFTEYCQFFQFPSTTSNFHTYQ</sequence>
<reference evidence="2" key="1">
    <citation type="submission" date="2022-07" db="EMBL/GenBank/DDBJ databases">
        <title>Phylogenomic reconstructions and comparative analyses of Kickxellomycotina fungi.</title>
        <authorList>
            <person name="Reynolds N.K."/>
            <person name="Stajich J.E."/>
            <person name="Barry K."/>
            <person name="Grigoriev I.V."/>
            <person name="Crous P."/>
            <person name="Smith M.E."/>
        </authorList>
    </citation>
    <scope>NUCLEOTIDE SEQUENCE</scope>
    <source>
        <strain evidence="2">NBRC 100468</strain>
    </source>
</reference>
<evidence type="ECO:0000313" key="3">
    <source>
        <dbReference type="Proteomes" id="UP001150538"/>
    </source>
</evidence>
<name>A0A9W7ZQ06_9FUNG</name>
<protein>
    <submittedName>
        <fullName evidence="2">Uncharacterized protein</fullName>
    </submittedName>
</protein>
<feature type="region of interest" description="Disordered" evidence="1">
    <location>
        <begin position="1"/>
        <end position="44"/>
    </location>
</feature>
<evidence type="ECO:0000256" key="1">
    <source>
        <dbReference type="SAM" id="MobiDB-lite"/>
    </source>
</evidence>
<organism evidence="2 3">
    <name type="scientific">Mycoemilia scoparia</name>
    <dbReference type="NCBI Taxonomy" id="417184"/>
    <lineage>
        <taxon>Eukaryota</taxon>
        <taxon>Fungi</taxon>
        <taxon>Fungi incertae sedis</taxon>
        <taxon>Zoopagomycota</taxon>
        <taxon>Kickxellomycotina</taxon>
        <taxon>Kickxellomycetes</taxon>
        <taxon>Kickxellales</taxon>
        <taxon>Kickxellaceae</taxon>
        <taxon>Mycoemilia</taxon>
    </lineage>
</organism>
<dbReference type="EMBL" id="JANBPU010000569">
    <property type="protein sequence ID" value="KAJ1910493.1"/>
    <property type="molecule type" value="Genomic_DNA"/>
</dbReference>
<comment type="caution">
    <text evidence="2">The sequence shown here is derived from an EMBL/GenBank/DDBJ whole genome shotgun (WGS) entry which is preliminary data.</text>
</comment>
<feature type="compositionally biased region" description="Polar residues" evidence="1">
    <location>
        <begin position="1"/>
        <end position="14"/>
    </location>
</feature>
<dbReference type="AlphaFoldDB" id="A0A9W7ZQ06"/>
<accession>A0A9W7ZQ06</accession>
<evidence type="ECO:0000313" key="2">
    <source>
        <dbReference type="EMBL" id="KAJ1910493.1"/>
    </source>
</evidence>
<keyword evidence="3" id="KW-1185">Reference proteome</keyword>
<gene>
    <name evidence="2" type="ORF">H4219_006199</name>
</gene>